<name>A0AAV1VMM0_9STRA</name>
<feature type="region of interest" description="Disordered" evidence="1">
    <location>
        <begin position="84"/>
        <end position="163"/>
    </location>
</feature>
<comment type="caution">
    <text evidence="4">The sequence shown here is derived from an EMBL/GenBank/DDBJ whole genome shotgun (WGS) entry which is preliminary data.</text>
</comment>
<accession>A0AAV1VMM0</accession>
<evidence type="ECO:0000259" key="2">
    <source>
        <dbReference type="Pfam" id="PF07727"/>
    </source>
</evidence>
<gene>
    <name evidence="4" type="ORF">PM001_LOCUS32710</name>
</gene>
<evidence type="ECO:0000256" key="1">
    <source>
        <dbReference type="SAM" id="MobiDB-lite"/>
    </source>
</evidence>
<evidence type="ECO:0000313" key="5">
    <source>
        <dbReference type="Proteomes" id="UP001162060"/>
    </source>
</evidence>
<dbReference type="InterPro" id="IPR057670">
    <property type="entry name" value="SH3_retrovirus"/>
</dbReference>
<proteinExistence type="predicted"/>
<dbReference type="AlphaFoldDB" id="A0AAV1VMM0"/>
<dbReference type="Pfam" id="PF25597">
    <property type="entry name" value="SH3_retrovirus"/>
    <property type="match status" value="1"/>
</dbReference>
<evidence type="ECO:0000259" key="3">
    <source>
        <dbReference type="Pfam" id="PF25597"/>
    </source>
</evidence>
<feature type="compositionally biased region" description="Basic and acidic residues" evidence="1">
    <location>
        <begin position="146"/>
        <end position="155"/>
    </location>
</feature>
<feature type="domain" description="Retroviral polymerase SH3-like" evidence="3">
    <location>
        <begin position="6"/>
        <end position="67"/>
    </location>
</feature>
<sequence length="244" mass="27953">MRVFGCRPFVLTPKEKRSKWDPKAREGRFMGYEEVSKAYRVYDIEADQVVISRDVTFDESTFGFSPTLPQEIVDDTALDIESMNISDEPHPMQFKQIGKRKSRSNSQEQALQRTLPERRGTGFEEASAPDDFETHQAKRRSSARANLDEERKGSDEDNEDATPQVFWRASVNAVEAICAELDSMKLRGVLRAPKQPAGQHTIGTKWVFNIKRIADGSIEKYKARLVAKGFKQKYGIDYTETFFR</sequence>
<reference evidence="4" key="1">
    <citation type="submission" date="2024-01" db="EMBL/GenBank/DDBJ databases">
        <authorList>
            <person name="Webb A."/>
        </authorList>
    </citation>
    <scope>NUCLEOTIDE SEQUENCE</scope>
    <source>
        <strain evidence="4">Pm1</strain>
    </source>
</reference>
<evidence type="ECO:0008006" key="6">
    <source>
        <dbReference type="Google" id="ProtNLM"/>
    </source>
</evidence>
<feature type="domain" description="Reverse transcriptase Ty1/copia-type" evidence="2">
    <location>
        <begin position="194"/>
        <end position="242"/>
    </location>
</feature>
<protein>
    <recommendedName>
        <fullName evidence="6">Reverse transcriptase Ty1/copia-type domain-containing protein</fullName>
    </recommendedName>
</protein>
<organism evidence="4 5">
    <name type="scientific">Peronospora matthiolae</name>
    <dbReference type="NCBI Taxonomy" id="2874970"/>
    <lineage>
        <taxon>Eukaryota</taxon>
        <taxon>Sar</taxon>
        <taxon>Stramenopiles</taxon>
        <taxon>Oomycota</taxon>
        <taxon>Peronosporomycetes</taxon>
        <taxon>Peronosporales</taxon>
        <taxon>Peronosporaceae</taxon>
        <taxon>Peronospora</taxon>
    </lineage>
</organism>
<evidence type="ECO:0000313" key="4">
    <source>
        <dbReference type="EMBL" id="CAK7947560.1"/>
    </source>
</evidence>
<dbReference type="Proteomes" id="UP001162060">
    <property type="component" value="Unassembled WGS sequence"/>
</dbReference>
<dbReference type="EMBL" id="CAKLBY020000379">
    <property type="protein sequence ID" value="CAK7947560.1"/>
    <property type="molecule type" value="Genomic_DNA"/>
</dbReference>
<dbReference type="Pfam" id="PF07727">
    <property type="entry name" value="RVT_2"/>
    <property type="match status" value="1"/>
</dbReference>
<dbReference type="InterPro" id="IPR013103">
    <property type="entry name" value="RVT_2"/>
</dbReference>